<evidence type="ECO:0000256" key="1">
    <source>
        <dbReference type="SAM" id="MobiDB-lite"/>
    </source>
</evidence>
<dbReference type="Proteomes" id="UP000198703">
    <property type="component" value="Unassembled WGS sequence"/>
</dbReference>
<feature type="region of interest" description="Disordered" evidence="1">
    <location>
        <begin position="206"/>
        <end position="229"/>
    </location>
</feature>
<dbReference type="AlphaFoldDB" id="A0A1H4D232"/>
<dbReference type="STRING" id="89524.SAMN05444370_1094"/>
<sequence>MTVERESGGRPEGAAGEAPGEGFDERLVAIPVGVVVRRTPGVTRWARWSWRAVAVLPGAAPADWRELRREGEAVEYHAATVELELHRALTEGYRISLAMTPPKVHVVLHPEPVGDGGFPWRVHGVTASAHEALDRHESGEEMLEPVPMPPGLEAWIRAFCDRHHREQPFLKRQRVPHAPLAEDGVGDARVRQLADVYRAPGTVKAGALKPAPLKPGPLGPRRGDGETTH</sequence>
<dbReference type="OrthoDB" id="7271084at2"/>
<evidence type="ECO:0008006" key="4">
    <source>
        <dbReference type="Google" id="ProtNLM"/>
    </source>
</evidence>
<organism evidence="2 3">
    <name type="scientific">Rubrimonas cliftonensis</name>
    <dbReference type="NCBI Taxonomy" id="89524"/>
    <lineage>
        <taxon>Bacteria</taxon>
        <taxon>Pseudomonadati</taxon>
        <taxon>Pseudomonadota</taxon>
        <taxon>Alphaproteobacteria</taxon>
        <taxon>Rhodobacterales</taxon>
        <taxon>Paracoccaceae</taxon>
        <taxon>Rubrimonas</taxon>
    </lineage>
</organism>
<reference evidence="2 3" key="1">
    <citation type="submission" date="2016-10" db="EMBL/GenBank/DDBJ databases">
        <authorList>
            <person name="de Groot N.N."/>
        </authorList>
    </citation>
    <scope>NUCLEOTIDE SEQUENCE [LARGE SCALE GENOMIC DNA]</scope>
    <source>
        <strain evidence="2 3">DSM 15345</strain>
    </source>
</reference>
<evidence type="ECO:0000313" key="3">
    <source>
        <dbReference type="Proteomes" id="UP000198703"/>
    </source>
</evidence>
<gene>
    <name evidence="2" type="ORF">SAMN05444370_1094</name>
</gene>
<dbReference type="RefSeq" id="WP_093254334.1">
    <property type="nucleotide sequence ID" value="NZ_FNQM01000009.1"/>
</dbReference>
<proteinExistence type="predicted"/>
<protein>
    <recommendedName>
        <fullName evidence="4">DUF3305 domain-containing protein</fullName>
    </recommendedName>
</protein>
<keyword evidence="3" id="KW-1185">Reference proteome</keyword>
<dbReference type="InterPro" id="IPR021736">
    <property type="entry name" value="DUF3305"/>
</dbReference>
<dbReference type="Pfam" id="PF11749">
    <property type="entry name" value="DUF3305"/>
    <property type="match status" value="1"/>
</dbReference>
<accession>A0A1H4D232</accession>
<evidence type="ECO:0000313" key="2">
    <source>
        <dbReference type="EMBL" id="SEA66815.1"/>
    </source>
</evidence>
<dbReference type="EMBL" id="FNQM01000009">
    <property type="protein sequence ID" value="SEA66815.1"/>
    <property type="molecule type" value="Genomic_DNA"/>
</dbReference>
<feature type="region of interest" description="Disordered" evidence="1">
    <location>
        <begin position="1"/>
        <end position="20"/>
    </location>
</feature>
<name>A0A1H4D232_9RHOB</name>